<dbReference type="PANTHER" id="PTHR24349">
    <property type="entry name" value="SERINE/THREONINE-PROTEIN KINASE"/>
    <property type="match status" value="1"/>
</dbReference>
<evidence type="ECO:0000313" key="9">
    <source>
        <dbReference type="Proteomes" id="UP000654075"/>
    </source>
</evidence>
<dbReference type="GO" id="GO:0005524">
    <property type="term" value="F:ATP binding"/>
    <property type="evidence" value="ECO:0007669"/>
    <property type="project" value="UniProtKB-KW"/>
</dbReference>
<sequence>MGAGVCCVQKRLDFTVDWIGENLAPVSGEEGGSSGSFAPRATSSQAYSAHSQSYGKWSGQLPREDDFAEEVAWQIATDRRQQLVEAASLLPVLYEIQPPEPDESPHTATAVHRKTEVARQLATFQKPRGASAQERLNSYVLTLQRMSADCEAVATVFEVFEDYMNVHLLLEQCTGGTIYERILERQYFTEQESAVLIKHMLEALAPFHENNVFHGSVTPDSFRFLNQSPHAPLKLVDFGIELKAHRWDAVEHVTGGPDIQNPRCPHLFETCKLVFCAPELAPPQKRKGQQPTQGTLTSQPGSEGTGASGLWLEAEDVVGAGRDLIDEELLADVLDEHADWVEEQRKNRELSGNYNKKFEAADIWSIGAIAFLLLCGYPPFFAPSRNAILGRIHRGEVTFDPPFWSKISEEAKSFVTSCLQQSCWDRTSVQEALHHPWIQRLADSSPSGSMFASFMLNLRRFYRTSLIEVFVANTLAAKFRREDLHDFLRRCREIDMCGTGFFTASDLKHVLTALGHGWIAEAISTRFLLAFRHPGESYIDYMALLDSIQLRQQRIFEDELWRHFQRVCQGNGRGGDGARGHLAIGDLGIVFSDPVIVGLLMREVPETPGLEEAAVCHRLQGSLRDIFLAKCCPVNL</sequence>
<feature type="region of interest" description="Disordered" evidence="6">
    <location>
        <begin position="282"/>
        <end position="307"/>
    </location>
</feature>
<dbReference type="SUPFAM" id="SSF47473">
    <property type="entry name" value="EF-hand"/>
    <property type="match status" value="1"/>
</dbReference>
<evidence type="ECO:0000256" key="1">
    <source>
        <dbReference type="ARBA" id="ARBA00022527"/>
    </source>
</evidence>
<dbReference type="SUPFAM" id="SSF56112">
    <property type="entry name" value="Protein kinase-like (PK-like)"/>
    <property type="match status" value="1"/>
</dbReference>
<keyword evidence="3" id="KW-0547">Nucleotide-binding</keyword>
<keyword evidence="1" id="KW-0723">Serine/threonine-protein kinase</keyword>
<keyword evidence="2" id="KW-0808">Transferase</keyword>
<name>A0A813D6M8_POLGL</name>
<comment type="caution">
    <text evidence="8">The sequence shown here is derived from an EMBL/GenBank/DDBJ whole genome shotgun (WGS) entry which is preliminary data.</text>
</comment>
<evidence type="ECO:0000256" key="5">
    <source>
        <dbReference type="ARBA" id="ARBA00022840"/>
    </source>
</evidence>
<keyword evidence="5" id="KW-0067">ATP-binding</keyword>
<dbReference type="OrthoDB" id="408388at2759"/>
<gene>
    <name evidence="8" type="ORF">PGLA1383_LOCUS435</name>
</gene>
<dbReference type="Gene3D" id="1.10.510.10">
    <property type="entry name" value="Transferase(Phosphotransferase) domain 1"/>
    <property type="match status" value="2"/>
</dbReference>
<organism evidence="8 9">
    <name type="scientific">Polarella glacialis</name>
    <name type="common">Dinoflagellate</name>
    <dbReference type="NCBI Taxonomy" id="89957"/>
    <lineage>
        <taxon>Eukaryota</taxon>
        <taxon>Sar</taxon>
        <taxon>Alveolata</taxon>
        <taxon>Dinophyceae</taxon>
        <taxon>Suessiales</taxon>
        <taxon>Suessiaceae</taxon>
        <taxon>Polarella</taxon>
    </lineage>
</organism>
<dbReference type="OMA" id="ILERQYF"/>
<evidence type="ECO:0000256" key="2">
    <source>
        <dbReference type="ARBA" id="ARBA00022679"/>
    </source>
</evidence>
<dbReference type="Gene3D" id="3.30.200.20">
    <property type="entry name" value="Phosphorylase Kinase, domain 1"/>
    <property type="match status" value="1"/>
</dbReference>
<dbReference type="GO" id="GO:0004674">
    <property type="term" value="F:protein serine/threonine kinase activity"/>
    <property type="evidence" value="ECO:0007669"/>
    <property type="project" value="UniProtKB-KW"/>
</dbReference>
<dbReference type="Proteomes" id="UP000654075">
    <property type="component" value="Unassembled WGS sequence"/>
</dbReference>
<feature type="domain" description="Protein kinase" evidence="7">
    <location>
        <begin position="78"/>
        <end position="438"/>
    </location>
</feature>
<dbReference type="AlphaFoldDB" id="A0A813D6M8"/>
<evidence type="ECO:0000259" key="7">
    <source>
        <dbReference type="PROSITE" id="PS50011"/>
    </source>
</evidence>
<dbReference type="InterPro" id="IPR011992">
    <property type="entry name" value="EF-hand-dom_pair"/>
</dbReference>
<keyword evidence="9" id="KW-1185">Reference proteome</keyword>
<evidence type="ECO:0000313" key="8">
    <source>
        <dbReference type="EMBL" id="CAE8581409.1"/>
    </source>
</evidence>
<evidence type="ECO:0000256" key="3">
    <source>
        <dbReference type="ARBA" id="ARBA00022741"/>
    </source>
</evidence>
<evidence type="ECO:0000256" key="4">
    <source>
        <dbReference type="ARBA" id="ARBA00022777"/>
    </source>
</evidence>
<keyword evidence="4" id="KW-0418">Kinase</keyword>
<dbReference type="InterPro" id="IPR050205">
    <property type="entry name" value="CDPK_Ser/Thr_kinases"/>
</dbReference>
<accession>A0A813D6M8</accession>
<dbReference type="EMBL" id="CAJNNV010000087">
    <property type="protein sequence ID" value="CAE8581409.1"/>
    <property type="molecule type" value="Genomic_DNA"/>
</dbReference>
<dbReference type="PROSITE" id="PS50011">
    <property type="entry name" value="PROTEIN_KINASE_DOM"/>
    <property type="match status" value="1"/>
</dbReference>
<feature type="compositionally biased region" description="Polar residues" evidence="6">
    <location>
        <begin position="289"/>
        <end position="302"/>
    </location>
</feature>
<reference evidence="8" key="1">
    <citation type="submission" date="2021-02" db="EMBL/GenBank/DDBJ databases">
        <authorList>
            <person name="Dougan E. K."/>
            <person name="Rhodes N."/>
            <person name="Thang M."/>
            <person name="Chan C."/>
        </authorList>
    </citation>
    <scope>NUCLEOTIDE SEQUENCE</scope>
</reference>
<proteinExistence type="predicted"/>
<dbReference type="Pfam" id="PF00069">
    <property type="entry name" value="Pkinase"/>
    <property type="match status" value="2"/>
</dbReference>
<dbReference type="InterPro" id="IPR000719">
    <property type="entry name" value="Prot_kinase_dom"/>
</dbReference>
<dbReference type="SMART" id="SM00220">
    <property type="entry name" value="S_TKc"/>
    <property type="match status" value="1"/>
</dbReference>
<dbReference type="InterPro" id="IPR011009">
    <property type="entry name" value="Kinase-like_dom_sf"/>
</dbReference>
<protein>
    <recommendedName>
        <fullName evidence="7">Protein kinase domain-containing protein</fullName>
    </recommendedName>
</protein>
<evidence type="ECO:0000256" key="6">
    <source>
        <dbReference type="SAM" id="MobiDB-lite"/>
    </source>
</evidence>